<dbReference type="EMBL" id="JARQDV010000004">
    <property type="protein sequence ID" value="MDT2964713.1"/>
    <property type="molecule type" value="Genomic_DNA"/>
</dbReference>
<comment type="caution">
    <text evidence="2">The sequence shown here is derived from an EMBL/GenBank/DDBJ whole genome shotgun (WGS) entry which is preliminary data.</text>
</comment>
<gene>
    <name evidence="2" type="ORF">P7I32_08820</name>
</gene>
<proteinExistence type="predicted"/>
<organism evidence="2 3">
    <name type="scientific">Enterococcus casseliflavus</name>
    <name type="common">Enterococcus flavescens</name>
    <dbReference type="NCBI Taxonomy" id="37734"/>
    <lineage>
        <taxon>Bacteria</taxon>
        <taxon>Bacillati</taxon>
        <taxon>Bacillota</taxon>
        <taxon>Bacilli</taxon>
        <taxon>Lactobacillales</taxon>
        <taxon>Enterococcaceae</taxon>
        <taxon>Enterococcus</taxon>
    </lineage>
</organism>
<dbReference type="InterPro" id="IPR046768">
    <property type="entry name" value="ExoX-like_C"/>
</dbReference>
<dbReference type="RefSeq" id="WP_311904016.1">
    <property type="nucleotide sequence ID" value="NZ_JARQDV010000004.1"/>
</dbReference>
<dbReference type="AlphaFoldDB" id="A0AAW8UPZ8"/>
<name>A0AAW8UPZ8_ENTCA</name>
<evidence type="ECO:0000259" key="1">
    <source>
        <dbReference type="Pfam" id="PF20600"/>
    </source>
</evidence>
<feature type="domain" description="Exodeoxyribonuclease X-like C-terminal" evidence="1">
    <location>
        <begin position="200"/>
        <end position="227"/>
    </location>
</feature>
<protein>
    <recommendedName>
        <fullName evidence="1">Exodeoxyribonuclease X-like C-terminal domain-containing protein</fullName>
    </recommendedName>
</protein>
<dbReference type="Pfam" id="PF20600">
    <property type="entry name" value="ExoX-like_C"/>
    <property type="match status" value="1"/>
</dbReference>
<evidence type="ECO:0000313" key="2">
    <source>
        <dbReference type="EMBL" id="MDT2964713.1"/>
    </source>
</evidence>
<evidence type="ECO:0000313" key="3">
    <source>
        <dbReference type="Proteomes" id="UP001268896"/>
    </source>
</evidence>
<sequence length="349" mass="39403">MSNDLAIQNSAMDLVMSANIEQVSQQLQAIDNFQVVVQKTLRPEQDYGTIPGTNKPTLLKPGAEKILMLMGLTSEYEIVDKVEDYTNGFFAYTVKSSLLKNGQLITEGFGSANTKESRYRQNEWSEIERKKVWTGDYQDPYTLVNTVLKMAKKRAQVDAALTVGSLSNVFTQDVEDMKDLLNKEKLETMNNSDASALKVTFGKNKGRTLGEIAKDDRSYVEWLSKNAKDESMKQAARLVLNTNDKSTVVNDQNKSNKVASPDLIAEIELMIEVVSQALETTKDDLLTKYKANMYKKFTEDQAKRFLTLLKNQMPKEEPKQEALFDTYQPHAAIQGDPFDGEVPFPEVEY</sequence>
<reference evidence="2" key="1">
    <citation type="submission" date="2023-03" db="EMBL/GenBank/DDBJ databases">
        <authorList>
            <person name="Shen W."/>
            <person name="Cai J."/>
        </authorList>
    </citation>
    <scope>NUCLEOTIDE SEQUENCE</scope>
    <source>
        <strain evidence="2">K72-2</strain>
    </source>
</reference>
<dbReference type="Proteomes" id="UP001268896">
    <property type="component" value="Unassembled WGS sequence"/>
</dbReference>
<accession>A0AAW8UPZ8</accession>